<protein>
    <submittedName>
        <fullName evidence="7">Uncharacterized protein</fullName>
    </submittedName>
</protein>
<gene>
    <name evidence="7" type="ORF">SISSUDRAFT_987196</name>
</gene>
<dbReference type="GO" id="GO:0005789">
    <property type="term" value="C:endoplasmic reticulum membrane"/>
    <property type="evidence" value="ECO:0007669"/>
    <property type="project" value="UniProtKB-SubCell"/>
</dbReference>
<evidence type="ECO:0000256" key="4">
    <source>
        <dbReference type="ARBA" id="ARBA00022989"/>
    </source>
</evidence>
<evidence type="ECO:0000256" key="3">
    <source>
        <dbReference type="ARBA" id="ARBA00022824"/>
    </source>
</evidence>
<dbReference type="InterPro" id="IPR024512">
    <property type="entry name" value="Ser_palmitoyltrfase_ssu-like"/>
</dbReference>
<dbReference type="STRING" id="1314776.A0A166CTC6"/>
<keyword evidence="4 6" id="KW-1133">Transmembrane helix</keyword>
<evidence type="ECO:0000256" key="1">
    <source>
        <dbReference type="ARBA" id="ARBA00004477"/>
    </source>
</evidence>
<evidence type="ECO:0000313" key="8">
    <source>
        <dbReference type="Proteomes" id="UP000076798"/>
    </source>
</evidence>
<dbReference type="OrthoDB" id="202672at2759"/>
<evidence type="ECO:0000256" key="5">
    <source>
        <dbReference type="ARBA" id="ARBA00023136"/>
    </source>
</evidence>
<feature type="transmembrane region" description="Helical" evidence="6">
    <location>
        <begin position="56"/>
        <end position="77"/>
    </location>
</feature>
<comment type="subcellular location">
    <subcellularLocation>
        <location evidence="1">Endoplasmic reticulum membrane</location>
        <topology evidence="1">Multi-pass membrane protein</topology>
    </subcellularLocation>
</comment>
<evidence type="ECO:0000256" key="2">
    <source>
        <dbReference type="ARBA" id="ARBA00022692"/>
    </source>
</evidence>
<keyword evidence="8" id="KW-1185">Reference proteome</keyword>
<keyword evidence="2 6" id="KW-0812">Transmembrane</keyword>
<organism evidence="7 8">
    <name type="scientific">Sistotremastrum suecicum HHB10207 ss-3</name>
    <dbReference type="NCBI Taxonomy" id="1314776"/>
    <lineage>
        <taxon>Eukaryota</taxon>
        <taxon>Fungi</taxon>
        <taxon>Dikarya</taxon>
        <taxon>Basidiomycota</taxon>
        <taxon>Agaricomycotina</taxon>
        <taxon>Agaricomycetes</taxon>
        <taxon>Sistotremastrales</taxon>
        <taxon>Sistotremastraceae</taxon>
        <taxon>Sistotremastrum</taxon>
    </lineage>
</organism>
<evidence type="ECO:0000256" key="6">
    <source>
        <dbReference type="SAM" id="Phobius"/>
    </source>
</evidence>
<accession>A0A166CTC6</accession>
<dbReference type="AlphaFoldDB" id="A0A166CTC6"/>
<name>A0A166CTC6_9AGAM</name>
<sequence length="122" mass="13574">MSTPSNPDLSREVLRHAEDRKRFHPPSSPIAFWLWKWKMTIQGTFALSMLESWEQFILIGICTVLSVLLLTALVKYMPHHIAFLMTRARYYLSGNENGVVLNNGGGAAAIEVVGGAWSGGEL</sequence>
<dbReference type="Proteomes" id="UP000076798">
    <property type="component" value="Unassembled WGS sequence"/>
</dbReference>
<evidence type="ECO:0000313" key="7">
    <source>
        <dbReference type="EMBL" id="KZT37793.1"/>
    </source>
</evidence>
<reference evidence="7 8" key="1">
    <citation type="journal article" date="2016" name="Mol. Biol. Evol.">
        <title>Comparative Genomics of Early-Diverging Mushroom-Forming Fungi Provides Insights into the Origins of Lignocellulose Decay Capabilities.</title>
        <authorList>
            <person name="Nagy L.G."/>
            <person name="Riley R."/>
            <person name="Tritt A."/>
            <person name="Adam C."/>
            <person name="Daum C."/>
            <person name="Floudas D."/>
            <person name="Sun H."/>
            <person name="Yadav J.S."/>
            <person name="Pangilinan J."/>
            <person name="Larsson K.H."/>
            <person name="Matsuura K."/>
            <person name="Barry K."/>
            <person name="Labutti K."/>
            <person name="Kuo R."/>
            <person name="Ohm R.A."/>
            <person name="Bhattacharya S.S."/>
            <person name="Shirouzu T."/>
            <person name="Yoshinaga Y."/>
            <person name="Martin F.M."/>
            <person name="Grigoriev I.V."/>
            <person name="Hibbett D.S."/>
        </authorList>
    </citation>
    <scope>NUCLEOTIDE SEQUENCE [LARGE SCALE GENOMIC DNA]</scope>
    <source>
        <strain evidence="7 8">HHB10207 ss-3</strain>
    </source>
</reference>
<dbReference type="Pfam" id="PF11779">
    <property type="entry name" value="SPT_ssu-like"/>
    <property type="match status" value="1"/>
</dbReference>
<dbReference type="EMBL" id="KV428076">
    <property type="protein sequence ID" value="KZT37793.1"/>
    <property type="molecule type" value="Genomic_DNA"/>
</dbReference>
<keyword evidence="3" id="KW-0256">Endoplasmic reticulum</keyword>
<proteinExistence type="predicted"/>
<keyword evidence="5 6" id="KW-0472">Membrane</keyword>